<reference evidence="2 3" key="1">
    <citation type="submission" date="2019-08" db="EMBL/GenBank/DDBJ databases">
        <title>Complete genome sequence of Terriglobus albidus strain ORNL.</title>
        <authorList>
            <person name="Podar M."/>
        </authorList>
    </citation>
    <scope>NUCLEOTIDE SEQUENCE [LARGE SCALE GENOMIC DNA]</scope>
    <source>
        <strain evidence="2 3">ORNL</strain>
    </source>
</reference>
<keyword evidence="1" id="KW-0812">Transmembrane</keyword>
<dbReference type="EMBL" id="CP042806">
    <property type="protein sequence ID" value="QEE28366.1"/>
    <property type="molecule type" value="Genomic_DNA"/>
</dbReference>
<accession>A0A5B9EE89</accession>
<dbReference type="Proteomes" id="UP000321820">
    <property type="component" value="Chromosome"/>
</dbReference>
<feature type="transmembrane region" description="Helical" evidence="1">
    <location>
        <begin position="84"/>
        <end position="105"/>
    </location>
</feature>
<organism evidence="2 3">
    <name type="scientific">Terriglobus albidus</name>
    <dbReference type="NCBI Taxonomy" id="1592106"/>
    <lineage>
        <taxon>Bacteria</taxon>
        <taxon>Pseudomonadati</taxon>
        <taxon>Acidobacteriota</taxon>
        <taxon>Terriglobia</taxon>
        <taxon>Terriglobales</taxon>
        <taxon>Acidobacteriaceae</taxon>
        <taxon>Terriglobus</taxon>
    </lineage>
</organism>
<feature type="transmembrane region" description="Helical" evidence="1">
    <location>
        <begin position="31"/>
        <end position="50"/>
    </location>
</feature>
<dbReference type="AlphaFoldDB" id="A0A5B9EE89"/>
<name>A0A5B9EE89_9BACT</name>
<keyword evidence="3" id="KW-1185">Reference proteome</keyword>
<gene>
    <name evidence="2" type="ORF">FTW19_10355</name>
</gene>
<protein>
    <submittedName>
        <fullName evidence="2">Uncharacterized protein</fullName>
    </submittedName>
</protein>
<proteinExistence type="predicted"/>
<sequence length="238" mass="26165">MNALERSTLLAGLIVFTASLQFGTNLLGPGIASLAAIVLGAICTLIWVHFDLPHRQIWIPPVSLGAASLLAVGITALVSPISTLFAIVPILVAGSSFATLAFLTWDRPRCGLCSRRLRTQSVVFQCPRCKLEVCEESCWSFDHRRCHLCLEQRVPILPMQERWWSRVTGPPSEVGRCQVCLAAAQKADLRCCPKCRRLQCQDCWDFHNGGCTRCGEALPDLPSALTESIAKVYDRKAS</sequence>
<keyword evidence="1" id="KW-0472">Membrane</keyword>
<keyword evidence="1" id="KW-1133">Transmembrane helix</keyword>
<evidence type="ECO:0000313" key="3">
    <source>
        <dbReference type="Proteomes" id="UP000321820"/>
    </source>
</evidence>
<dbReference type="KEGG" id="talb:FTW19_10355"/>
<feature type="transmembrane region" description="Helical" evidence="1">
    <location>
        <begin position="57"/>
        <end position="78"/>
    </location>
</feature>
<evidence type="ECO:0000256" key="1">
    <source>
        <dbReference type="SAM" id="Phobius"/>
    </source>
</evidence>
<dbReference type="RefSeq" id="WP_147647556.1">
    <property type="nucleotide sequence ID" value="NZ_CP042806.1"/>
</dbReference>
<dbReference type="OrthoDB" id="113348at2"/>
<evidence type="ECO:0000313" key="2">
    <source>
        <dbReference type="EMBL" id="QEE28366.1"/>
    </source>
</evidence>